<organism evidence="3 4">
    <name type="scientific">Serinibacter arcticus</name>
    <dbReference type="NCBI Taxonomy" id="1655435"/>
    <lineage>
        <taxon>Bacteria</taxon>
        <taxon>Bacillati</taxon>
        <taxon>Actinomycetota</taxon>
        <taxon>Actinomycetes</taxon>
        <taxon>Micrococcales</taxon>
        <taxon>Beutenbergiaceae</taxon>
        <taxon>Serinibacter</taxon>
    </lineage>
</organism>
<keyword evidence="2" id="KW-1133">Transmembrane helix</keyword>
<evidence type="ECO:0000256" key="1">
    <source>
        <dbReference type="SAM" id="MobiDB-lite"/>
    </source>
</evidence>
<evidence type="ECO:0000313" key="4">
    <source>
        <dbReference type="Proteomes" id="UP000245166"/>
    </source>
</evidence>
<name>A0A2U1ZTD4_9MICO</name>
<sequence>MPRAARPRPDRPEATPSAPVPTPVPVWALASAVVAPIAMIGGWTLAQALQPSFDPVRETISTLAEADRTAPVVLGAALVVTGLAHLVTAAGLGRLRPLGRAALALGGLATLAVGLLPSDAHPLPHGIAAGIGFGALALWPVLTTRRAGAPIERPTATVTASVVLLALVGSFVVQLAGGESSPAIGLTERLAAGAQSLWPLVVVLALRRRRD</sequence>
<feature type="transmembrane region" description="Helical" evidence="2">
    <location>
        <begin position="154"/>
        <end position="177"/>
    </location>
</feature>
<keyword evidence="2" id="KW-0472">Membrane</keyword>
<dbReference type="RefSeq" id="WP_109228565.1">
    <property type="nucleotide sequence ID" value="NZ_PYHR01000002.1"/>
</dbReference>
<keyword evidence="2" id="KW-0812">Transmembrane</keyword>
<feature type="transmembrane region" description="Helical" evidence="2">
    <location>
        <begin position="123"/>
        <end position="142"/>
    </location>
</feature>
<feature type="transmembrane region" description="Helical" evidence="2">
    <location>
        <begin position="26"/>
        <end position="49"/>
    </location>
</feature>
<dbReference type="EMBL" id="PYHR01000002">
    <property type="protein sequence ID" value="PWD50182.1"/>
    <property type="molecule type" value="Genomic_DNA"/>
</dbReference>
<dbReference type="Proteomes" id="UP000245166">
    <property type="component" value="Unassembled WGS sequence"/>
</dbReference>
<dbReference type="AlphaFoldDB" id="A0A2U1ZTD4"/>
<evidence type="ECO:0000256" key="2">
    <source>
        <dbReference type="SAM" id="Phobius"/>
    </source>
</evidence>
<feature type="region of interest" description="Disordered" evidence="1">
    <location>
        <begin position="1"/>
        <end position="21"/>
    </location>
</feature>
<evidence type="ECO:0000313" key="3">
    <source>
        <dbReference type="EMBL" id="PWD50182.1"/>
    </source>
</evidence>
<reference evidence="3 4" key="1">
    <citation type="submission" date="2018-03" db="EMBL/GenBank/DDBJ databases">
        <title>Genome assembly of novel Miniimonas species PCH200.</title>
        <authorList>
            <person name="Thakur V."/>
            <person name="Kumar V."/>
            <person name="Singh D."/>
        </authorList>
    </citation>
    <scope>NUCLEOTIDE SEQUENCE [LARGE SCALE GENOMIC DNA]</scope>
    <source>
        <strain evidence="3 4">PCH200</strain>
    </source>
</reference>
<protein>
    <submittedName>
        <fullName evidence="3">DUF998 domain-containing protein</fullName>
    </submittedName>
</protein>
<dbReference type="Pfam" id="PF06197">
    <property type="entry name" value="DUF998"/>
    <property type="match status" value="1"/>
</dbReference>
<comment type="caution">
    <text evidence="3">The sequence shown here is derived from an EMBL/GenBank/DDBJ whole genome shotgun (WGS) entry which is preliminary data.</text>
</comment>
<accession>A0A2U1ZTD4</accession>
<proteinExistence type="predicted"/>
<feature type="transmembrane region" description="Helical" evidence="2">
    <location>
        <begin position="69"/>
        <end position="91"/>
    </location>
</feature>
<keyword evidence="4" id="KW-1185">Reference proteome</keyword>
<dbReference type="InterPro" id="IPR009339">
    <property type="entry name" value="DUF998"/>
</dbReference>
<feature type="transmembrane region" description="Helical" evidence="2">
    <location>
        <begin position="189"/>
        <end position="206"/>
    </location>
</feature>
<feature type="transmembrane region" description="Helical" evidence="2">
    <location>
        <begin position="98"/>
        <end position="117"/>
    </location>
</feature>
<dbReference type="OrthoDB" id="5118673at2"/>
<gene>
    <name evidence="3" type="ORF">C8046_05400</name>
</gene>